<dbReference type="eggNOG" id="ENOG502S0J9">
    <property type="taxonomic scope" value="Eukaryota"/>
</dbReference>
<dbReference type="GO" id="GO:0042048">
    <property type="term" value="P:olfactory behavior"/>
    <property type="evidence" value="ECO:0000318"/>
    <property type="project" value="GO_Central"/>
</dbReference>
<evidence type="ECO:0000313" key="2">
    <source>
        <dbReference type="EMBL" id="CAD21645.1"/>
    </source>
</evidence>
<proteinExistence type="evidence at transcript level"/>
<dbReference type="EMBL" id="BX284605">
    <property type="protein sequence ID" value="CAD21645.1"/>
    <property type="molecule type" value="Genomic_DNA"/>
</dbReference>
<reference evidence="2" key="4">
    <citation type="submission" date="2024-10" db="EMBL/GenBank/DDBJ databases">
        <authorList>
            <consortium name="WormBase Consortium"/>
            <person name="WormBase"/>
        </authorList>
    </citation>
    <scope>NUCLEOTIDE SEQUENCE</scope>
    <source>
        <strain evidence="2">Bristol N2</strain>
    </source>
</reference>
<dbReference type="GeneID" id="179966"/>
<dbReference type="PaxDb" id="6239-F43D2.4a"/>
<reference evidence="2 3" key="1">
    <citation type="journal article" date="1998" name="Science">
        <title>Genome sequence of the nematode C. elegans: a platform for investigating biology.</title>
        <authorList>
            <consortium name="The C. elegans sequencing consortium"/>
            <person name="Sulson J.E."/>
            <person name="Waterston R."/>
        </authorList>
    </citation>
    <scope>NUCLEOTIDE SEQUENCE [LARGE SCALE GENOMIC DNA]</scope>
    <source>
        <strain evidence="2 3">Bristol N2</strain>
    </source>
</reference>
<dbReference type="PANTHER" id="PTHR34722:SF1">
    <property type="entry name" value="HOMOLOG OF ODR-2 (TWO)"/>
    <property type="match status" value="1"/>
</dbReference>
<dbReference type="WormBase" id="F43D2.4a">
    <property type="protein sequence ID" value="CE30076"/>
    <property type="gene ID" value="WBGene00001986"/>
    <property type="gene designation" value="hot-1"/>
</dbReference>
<name>G5EF85_CAEEL</name>
<keyword evidence="3" id="KW-1185">Reference proteome</keyword>
<dbReference type="EMBL" id="AF324053">
    <property type="protein sequence ID" value="AAK01414.1"/>
    <property type="molecule type" value="mRNA"/>
</dbReference>
<dbReference type="OrthoDB" id="5824333at2759"/>
<dbReference type="ExpressionAtlas" id="G5EF85">
    <property type="expression patterns" value="baseline and differential"/>
</dbReference>
<dbReference type="InterPro" id="IPR010558">
    <property type="entry name" value="Ly-6-related"/>
</dbReference>
<dbReference type="AGR" id="WB:WBGene00001986"/>
<dbReference type="STRING" id="6239.F43D2.4a.1"/>
<gene>
    <name evidence="2 4" type="primary">hot-1</name>
    <name evidence="2" type="ORF">CELE_F43D2.4</name>
    <name evidence="4" type="ORF">F43D2.4</name>
</gene>
<evidence type="ECO:0000313" key="4">
    <source>
        <dbReference type="WormBase" id="F43D2.4a"/>
    </source>
</evidence>
<protein>
    <submittedName>
        <fullName evidence="2">Homolog of Odr-2 (Two)</fullName>
    </submittedName>
    <submittedName>
        <fullName evidence="1">Ly-6-related protein HOT-1</fullName>
    </submittedName>
</protein>
<dbReference type="GO" id="GO:0030424">
    <property type="term" value="C:axon"/>
    <property type="evidence" value="ECO:0000318"/>
    <property type="project" value="GO_Central"/>
</dbReference>
<dbReference type="RefSeq" id="NP_741640.1">
    <property type="nucleotide sequence ID" value="NM_171552.4"/>
</dbReference>
<dbReference type="Bgee" id="WBGene00001986">
    <property type="expression patterns" value="Expressed in pharyngeal muscle cell (C elegans) and 3 other cell types or tissues"/>
</dbReference>
<dbReference type="GO" id="GO:1990834">
    <property type="term" value="P:response to odorant"/>
    <property type="evidence" value="ECO:0000318"/>
    <property type="project" value="GO_Central"/>
</dbReference>
<dbReference type="AlphaFoldDB" id="G5EF85"/>
<dbReference type="HOGENOM" id="CLU_110392_0_0_1"/>
<dbReference type="Pfam" id="PF06579">
    <property type="entry name" value="Ly-6_related"/>
    <property type="match status" value="1"/>
</dbReference>
<sequence length="218" mass="24758">MLLVDDHIIRNRRKIPDTPKRSYSNPYDTFVKLLIVVALAPKGVEASGERIYDETNYQGGNLPYKHTARCYSCMSKLYEAVWPSLSHIYKRPRNFTDDCDDERIAEGRVPIVHCPTICVSLFEQPNIAGVRIKGYIRGCMSDVLISGFNQTIVTWYRWMHRDSCRPYRKKELFKLGGESADDSTIDVCTCYADHCNGNSAASSLSIVSALLVLIAYFL</sequence>
<accession>G5EF85</accession>
<dbReference type="FunCoup" id="G5EF85">
    <property type="interactions" value="231"/>
</dbReference>
<organism evidence="1">
    <name type="scientific">Caenorhabditis elegans</name>
    <dbReference type="NCBI Taxonomy" id="6239"/>
    <lineage>
        <taxon>Eukaryota</taxon>
        <taxon>Metazoa</taxon>
        <taxon>Ecdysozoa</taxon>
        <taxon>Nematoda</taxon>
        <taxon>Chromadorea</taxon>
        <taxon>Rhabditida</taxon>
        <taxon>Rhabditina</taxon>
        <taxon>Rhabditomorpha</taxon>
        <taxon>Rhabditoidea</taxon>
        <taxon>Rhabditidae</taxon>
        <taxon>Peloderinae</taxon>
        <taxon>Caenorhabditis</taxon>
    </lineage>
</organism>
<dbReference type="GO" id="GO:0043025">
    <property type="term" value="C:neuronal cell body"/>
    <property type="evidence" value="ECO:0000318"/>
    <property type="project" value="GO_Central"/>
</dbReference>
<dbReference type="PANTHER" id="PTHR34722">
    <property type="entry name" value="HOMOLOG OF ODR-2 (TWO)-RELATED"/>
    <property type="match status" value="1"/>
</dbReference>
<reference evidence="2" key="3">
    <citation type="submission" date="2003-03" db="EMBL/GenBank/DDBJ databases">
        <authorList>
            <person name="Sulson J.E."/>
            <person name="Waterston R."/>
        </authorList>
    </citation>
    <scope>NUCLEOTIDE SEQUENCE</scope>
    <source>
        <strain evidence="2">Bristol N2</strain>
    </source>
</reference>
<dbReference type="Proteomes" id="UP000001940">
    <property type="component" value="Chromosome V"/>
</dbReference>
<reference evidence="1" key="2">
    <citation type="journal article" date="2001" name="Genetics">
        <title>The Caenorhabditis elegans odr-2 gene encodes a novel Ly-6-related protein required for olfaction.</title>
        <authorList>
            <person name="Chou J.H."/>
            <person name="Bargmann C.I."/>
            <person name="Sengupta P."/>
        </authorList>
    </citation>
    <scope>NUCLEOTIDE SEQUENCE</scope>
</reference>
<dbReference type="CTD" id="179966"/>
<evidence type="ECO:0000313" key="3">
    <source>
        <dbReference type="Proteomes" id="UP000001940"/>
    </source>
</evidence>
<evidence type="ECO:0000313" key="1">
    <source>
        <dbReference type="EMBL" id="AAK01414.1"/>
    </source>
</evidence>